<dbReference type="Pfam" id="PF19843">
    <property type="entry name" value="DUF6318"/>
    <property type="match status" value="1"/>
</dbReference>
<evidence type="ECO:0000313" key="3">
    <source>
        <dbReference type="Proteomes" id="UP000504882"/>
    </source>
</evidence>
<proteinExistence type="predicted"/>
<feature type="domain" description="DUF6318" evidence="1">
    <location>
        <begin position="59"/>
        <end position="196"/>
    </location>
</feature>
<reference evidence="2 3" key="1">
    <citation type="submission" date="2019-03" db="EMBL/GenBank/DDBJ databases">
        <title>Genomic features of bacteria from cold environments.</title>
        <authorList>
            <person name="Shen L."/>
        </authorList>
    </citation>
    <scope>NUCLEOTIDE SEQUENCE [LARGE SCALE GENOMIC DNA]</scope>
    <source>
        <strain evidence="3">T3246-1</strain>
    </source>
</reference>
<evidence type="ECO:0000259" key="1">
    <source>
        <dbReference type="Pfam" id="PF19843"/>
    </source>
</evidence>
<accession>A0ABY2E5Y0</accession>
<gene>
    <name evidence="2" type="ORF">EXU48_06305</name>
</gene>
<dbReference type="Proteomes" id="UP000504882">
    <property type="component" value="Unassembled WGS sequence"/>
</dbReference>
<comment type="caution">
    <text evidence="2">The sequence shown here is derived from an EMBL/GenBank/DDBJ whole genome shotgun (WGS) entry which is preliminary data.</text>
</comment>
<dbReference type="InterPro" id="IPR046281">
    <property type="entry name" value="DUF6318"/>
</dbReference>
<organism evidence="2 3">
    <name type="scientific">Occultella glacieicola</name>
    <dbReference type="NCBI Taxonomy" id="2518684"/>
    <lineage>
        <taxon>Bacteria</taxon>
        <taxon>Bacillati</taxon>
        <taxon>Actinomycetota</taxon>
        <taxon>Actinomycetes</taxon>
        <taxon>Micrococcales</taxon>
        <taxon>Ruaniaceae</taxon>
        <taxon>Occultella</taxon>
    </lineage>
</organism>
<evidence type="ECO:0000313" key="2">
    <source>
        <dbReference type="EMBL" id="TDE95869.1"/>
    </source>
</evidence>
<protein>
    <recommendedName>
        <fullName evidence="1">DUF6318 domain-containing protein</fullName>
    </recommendedName>
</protein>
<dbReference type="RefSeq" id="WP_133106798.1">
    <property type="nucleotide sequence ID" value="NZ_SMNA01000003.1"/>
</dbReference>
<sequence length="273" mass="27833">MTSGARIRIRRSAAAVTVLTALVLIHGCDGGTSAEQPNDVAGGTVATAGDREKNTLAGVAPPVRTAAMDDSGPEGAAAAAAYVVGLLPYLSTSGDLDEWEAMAAEDCADCTRIADEAAALHARGGRTSGGEVEILHAFTDESAGEEGRRIVELDVVQAPSTTIAGDGTQVPQPNGRYPEVRVSLVWSGGGWRVDGMDLGSGPFPVPLSEPPADLDDPGPAGAYRVTLDVVEGARTITYADGTSASAPSGLHTGIVVATRFGDDAWVIEEVALP</sequence>
<keyword evidence="3" id="KW-1185">Reference proteome</keyword>
<name>A0ABY2E5Y0_9MICO</name>
<dbReference type="EMBL" id="SMNA01000003">
    <property type="protein sequence ID" value="TDE95869.1"/>
    <property type="molecule type" value="Genomic_DNA"/>
</dbReference>